<sequence length="168" mass="19109">MVTFNTNLQKFEKQGEKTGWTYIVVPATIANQIKPNTRTTYRVRGKLDNYPIKQVALLPMGDGDYIIPINDAMRKGIRKEEGASVEVSLEIDTDEFKISEDLLVCLEDEPKALEFFNSLPPGHQRYFSNWIEGVKSIEIKSKRISQAVWGLSKGMDFGAIIRHFKGKI</sequence>
<dbReference type="Pfam" id="PF08922">
    <property type="entry name" value="DUF1905"/>
    <property type="match status" value="1"/>
</dbReference>
<dbReference type="InterPro" id="IPR015018">
    <property type="entry name" value="DUF1905"/>
</dbReference>
<dbReference type="Proteomes" id="UP000293162">
    <property type="component" value="Unassembled WGS sequence"/>
</dbReference>
<keyword evidence="2" id="KW-1185">Reference proteome</keyword>
<reference evidence="1 2" key="1">
    <citation type="submission" date="2019-02" db="EMBL/GenBank/DDBJ databases">
        <title>Bacterial novel species Emticicia sp. 17J42-9 isolated from soil.</title>
        <authorList>
            <person name="Jung H.-Y."/>
        </authorList>
    </citation>
    <scope>NUCLEOTIDE SEQUENCE [LARGE SCALE GENOMIC DNA]</scope>
    <source>
        <strain evidence="1 2">17J42-9</strain>
    </source>
</reference>
<gene>
    <name evidence="1" type="ORF">EWM59_16945</name>
</gene>
<evidence type="ECO:0000313" key="1">
    <source>
        <dbReference type="EMBL" id="RYU94487.1"/>
    </source>
</evidence>
<dbReference type="InterPro" id="IPR037079">
    <property type="entry name" value="AF2212/PG0164-like_sf"/>
</dbReference>
<protein>
    <submittedName>
        <fullName evidence="1">DUF1905 domain-containing protein</fullName>
    </submittedName>
</protein>
<organism evidence="1 2">
    <name type="scientific">Emticicia agri</name>
    <dbReference type="NCBI Taxonomy" id="2492393"/>
    <lineage>
        <taxon>Bacteria</taxon>
        <taxon>Pseudomonadati</taxon>
        <taxon>Bacteroidota</taxon>
        <taxon>Cytophagia</taxon>
        <taxon>Cytophagales</taxon>
        <taxon>Leadbetterellaceae</taxon>
        <taxon>Emticicia</taxon>
    </lineage>
</organism>
<accession>A0A4Q5LY36</accession>
<dbReference type="EMBL" id="SEWF01000025">
    <property type="protein sequence ID" value="RYU94487.1"/>
    <property type="molecule type" value="Genomic_DNA"/>
</dbReference>
<dbReference type="AlphaFoldDB" id="A0A4Q5LY36"/>
<proteinExistence type="predicted"/>
<dbReference type="RefSeq" id="WP_130022421.1">
    <property type="nucleotide sequence ID" value="NZ_SEWF01000025.1"/>
</dbReference>
<comment type="caution">
    <text evidence="1">The sequence shown here is derived from an EMBL/GenBank/DDBJ whole genome shotgun (WGS) entry which is preliminary data.</text>
</comment>
<name>A0A4Q5LY36_9BACT</name>
<dbReference type="Gene3D" id="2.40.30.100">
    <property type="entry name" value="AF2212/PG0164-like"/>
    <property type="match status" value="1"/>
</dbReference>
<dbReference type="SUPFAM" id="SSF141694">
    <property type="entry name" value="AF2212/PG0164-like"/>
    <property type="match status" value="1"/>
</dbReference>
<dbReference type="OrthoDB" id="9800461at2"/>
<dbReference type="Pfam" id="PF13376">
    <property type="entry name" value="OmdA"/>
    <property type="match status" value="1"/>
</dbReference>
<evidence type="ECO:0000313" key="2">
    <source>
        <dbReference type="Proteomes" id="UP000293162"/>
    </source>
</evidence>